<evidence type="ECO:0000256" key="1">
    <source>
        <dbReference type="SAM" id="MobiDB-lite"/>
    </source>
</evidence>
<dbReference type="SMART" id="SM00228">
    <property type="entry name" value="PDZ"/>
    <property type="match status" value="5"/>
</dbReference>
<dbReference type="AlphaFoldDB" id="A0A8S3ZGN5"/>
<dbReference type="Gene3D" id="2.30.42.10">
    <property type="match status" value="5"/>
</dbReference>
<gene>
    <name evidence="3" type="ORF">CUNI_LOCUS14161</name>
</gene>
<organism evidence="3 4">
    <name type="scientific">Candidula unifasciata</name>
    <dbReference type="NCBI Taxonomy" id="100452"/>
    <lineage>
        <taxon>Eukaryota</taxon>
        <taxon>Metazoa</taxon>
        <taxon>Spiralia</taxon>
        <taxon>Lophotrochozoa</taxon>
        <taxon>Mollusca</taxon>
        <taxon>Gastropoda</taxon>
        <taxon>Heterobranchia</taxon>
        <taxon>Euthyneura</taxon>
        <taxon>Panpulmonata</taxon>
        <taxon>Eupulmonata</taxon>
        <taxon>Stylommatophora</taxon>
        <taxon>Helicina</taxon>
        <taxon>Helicoidea</taxon>
        <taxon>Geomitridae</taxon>
        <taxon>Candidula</taxon>
    </lineage>
</organism>
<feature type="region of interest" description="Disordered" evidence="1">
    <location>
        <begin position="687"/>
        <end position="717"/>
    </location>
</feature>
<protein>
    <recommendedName>
        <fullName evidence="2">PDZ domain-containing protein</fullName>
    </recommendedName>
</protein>
<name>A0A8S3ZGN5_9EUPU</name>
<dbReference type="PANTHER" id="PTHR19964:SF84">
    <property type="entry name" value="LIGAND OF NUMB PROTEIN X 2-LIKE ISOFORM X1"/>
    <property type="match status" value="1"/>
</dbReference>
<accession>A0A8S3ZGN5</accession>
<dbReference type="PROSITE" id="PS50106">
    <property type="entry name" value="PDZ"/>
    <property type="match status" value="5"/>
</dbReference>
<dbReference type="InterPro" id="IPR001478">
    <property type="entry name" value="PDZ"/>
</dbReference>
<sequence>MPSPIPLSHSVHTFMATEQSQVLPEEAVTVIDTPLARQASPVEAKSGMVSGQKTLQTDGSSAVGNQVWGPPRIVQLIREPERSLGISIVGGRVDMFNVSQEHSNAGIFIKQVIANSPAGRNGTLKKGDRILEVSGCDVRNATHDEAVEAIRNSPNPITFVVQSLSYSPCPTDLESSPVKSVQSFKKAALRTESSSPSSPEPSSHQGDVKMSDSVTDSESEDEFGYTKKHIKKKYLDLPGTLHLVDLNRGTSGMGLALAGNKDRNKMSVFIAGIQPESVAARDGRIQVGDELLEINGVNLLGLSHLNASAVIKGVTAPIVKLVIHRREDFLDHMAIKPLSYGGSSHVAPAAASPSSAQSLTPQDVVQVVTLQKSSGQGLGFGIHEDTKNGRRGIYINSITQGGLADQDQQLEVGDEILEVEDKSFTGLHYEKAIEILRAAQGSVRLKVRKAGSITNVGLTTNAISDSGHRKMQLLNTLGESSTDHIESSESGDPKTRPIAAGRRTYIEIEKGKVALGVGIVGGSDTLLNAIIVSEIYDNGAAAKDGRLCVGDQILEVNGEDLTDATHASALQVLRQTTSIVKMAVYRDEIRAAEEDALDVFSVELVRRPGKGLGLSIMGKKNGAGVCISDIVKGGIAEADGHLMHGDQILAINGENVSNSTQEHVATILKTVTGKVHLSIGRLKASSKASSTSNSNYGISLKKSDSSVSNKPKGKHSK</sequence>
<feature type="domain" description="PDZ" evidence="2">
    <location>
        <begin position="367"/>
        <end position="451"/>
    </location>
</feature>
<dbReference type="OrthoDB" id="6022711at2759"/>
<dbReference type="Pfam" id="PF00595">
    <property type="entry name" value="PDZ"/>
    <property type="match status" value="5"/>
</dbReference>
<dbReference type="InterPro" id="IPR051342">
    <property type="entry name" value="PDZ_scaffold"/>
</dbReference>
<comment type="caution">
    <text evidence="3">The sequence shown here is derived from an EMBL/GenBank/DDBJ whole genome shotgun (WGS) entry which is preliminary data.</text>
</comment>
<keyword evidence="4" id="KW-1185">Reference proteome</keyword>
<reference evidence="3" key="1">
    <citation type="submission" date="2021-04" db="EMBL/GenBank/DDBJ databases">
        <authorList>
            <consortium name="Molecular Ecology Group"/>
        </authorList>
    </citation>
    <scope>NUCLEOTIDE SEQUENCE</scope>
</reference>
<feature type="compositionally biased region" description="Low complexity" evidence="1">
    <location>
        <begin position="192"/>
        <end position="203"/>
    </location>
</feature>
<evidence type="ECO:0000259" key="2">
    <source>
        <dbReference type="PROSITE" id="PS50106"/>
    </source>
</evidence>
<dbReference type="CDD" id="cd06671">
    <property type="entry name" value="PDZ7_MUPP1-PD6_PATJ-like"/>
    <property type="match status" value="1"/>
</dbReference>
<dbReference type="PANTHER" id="PTHR19964">
    <property type="entry name" value="MULTIPLE PDZ DOMAIN PROTEIN"/>
    <property type="match status" value="1"/>
</dbReference>
<feature type="domain" description="PDZ" evidence="2">
    <location>
        <begin position="601"/>
        <end position="683"/>
    </location>
</feature>
<feature type="non-terminal residue" evidence="3">
    <location>
        <position position="717"/>
    </location>
</feature>
<dbReference type="CDD" id="cd06672">
    <property type="entry name" value="PDZ8_MUPP1-PDZ7_PATJ-PDZ2_INAD-like"/>
    <property type="match status" value="1"/>
</dbReference>
<feature type="region of interest" description="Disordered" evidence="1">
    <location>
        <begin position="42"/>
        <end position="64"/>
    </location>
</feature>
<dbReference type="InterPro" id="IPR036034">
    <property type="entry name" value="PDZ_sf"/>
</dbReference>
<dbReference type="SUPFAM" id="SSF50156">
    <property type="entry name" value="PDZ domain-like"/>
    <property type="match status" value="5"/>
</dbReference>
<dbReference type="CDD" id="cd06674">
    <property type="entry name" value="PDZ11_MUPP1-PDZ9_PATJ-like"/>
    <property type="match status" value="1"/>
</dbReference>
<feature type="region of interest" description="Disordered" evidence="1">
    <location>
        <begin position="187"/>
        <end position="221"/>
    </location>
</feature>
<dbReference type="EMBL" id="CAJHNH020003135">
    <property type="protein sequence ID" value="CAG5128603.1"/>
    <property type="molecule type" value="Genomic_DNA"/>
</dbReference>
<dbReference type="CDD" id="cd06673">
    <property type="entry name" value="PDZ10_MUPP1-PDZ8_PATJ-like"/>
    <property type="match status" value="1"/>
</dbReference>
<feature type="domain" description="PDZ" evidence="2">
    <location>
        <begin position="73"/>
        <end position="165"/>
    </location>
</feature>
<feature type="domain" description="PDZ" evidence="2">
    <location>
        <begin position="243"/>
        <end position="326"/>
    </location>
</feature>
<evidence type="ECO:0000313" key="4">
    <source>
        <dbReference type="Proteomes" id="UP000678393"/>
    </source>
</evidence>
<evidence type="ECO:0000313" key="3">
    <source>
        <dbReference type="EMBL" id="CAG5128603.1"/>
    </source>
</evidence>
<feature type="domain" description="PDZ" evidence="2">
    <location>
        <begin position="505"/>
        <end position="588"/>
    </location>
</feature>
<dbReference type="Proteomes" id="UP000678393">
    <property type="component" value="Unassembled WGS sequence"/>
</dbReference>
<feature type="compositionally biased region" description="Polar residues" evidence="1">
    <location>
        <begin position="49"/>
        <end position="64"/>
    </location>
</feature>
<proteinExistence type="predicted"/>